<reference evidence="2" key="1">
    <citation type="journal article" date="2023" name="Insect Mol. Biol.">
        <title>Genome sequencing provides insights into the evolution of gene families encoding plant cell wall-degrading enzymes in longhorned beetles.</title>
        <authorList>
            <person name="Shin N.R."/>
            <person name="Okamura Y."/>
            <person name="Kirsch R."/>
            <person name="Pauchet Y."/>
        </authorList>
    </citation>
    <scope>NUCLEOTIDE SEQUENCE</scope>
    <source>
        <strain evidence="2">RBIC_L_NR</strain>
    </source>
</reference>
<comment type="caution">
    <text evidence="2">The sequence shown here is derived from an EMBL/GenBank/DDBJ whole genome shotgun (WGS) entry which is preliminary data.</text>
</comment>
<dbReference type="SMART" id="SM00181">
    <property type="entry name" value="EGF"/>
    <property type="match status" value="3"/>
</dbReference>
<dbReference type="PANTHER" id="PTHR22963:SF38">
    <property type="entry name" value="LP13770P"/>
    <property type="match status" value="1"/>
</dbReference>
<gene>
    <name evidence="2" type="ORF">NQ314_012072</name>
</gene>
<accession>A0AAV8XD84</accession>
<dbReference type="PANTHER" id="PTHR22963">
    <property type="entry name" value="ENDOGLIN-RELATED"/>
    <property type="match status" value="1"/>
</dbReference>
<name>A0AAV8XD84_9CUCU</name>
<dbReference type="EMBL" id="JANEYF010003362">
    <property type="protein sequence ID" value="KAJ8936990.1"/>
    <property type="molecule type" value="Genomic_DNA"/>
</dbReference>
<feature type="domain" description="EGF-like" evidence="1">
    <location>
        <begin position="3"/>
        <end position="40"/>
    </location>
</feature>
<proteinExistence type="predicted"/>
<evidence type="ECO:0000313" key="3">
    <source>
        <dbReference type="Proteomes" id="UP001162156"/>
    </source>
</evidence>
<dbReference type="AlphaFoldDB" id="A0AAV8XD84"/>
<protein>
    <recommendedName>
        <fullName evidence="1">EGF-like domain-containing protein</fullName>
    </recommendedName>
</protein>
<organism evidence="2 3">
    <name type="scientific">Rhamnusium bicolor</name>
    <dbReference type="NCBI Taxonomy" id="1586634"/>
    <lineage>
        <taxon>Eukaryota</taxon>
        <taxon>Metazoa</taxon>
        <taxon>Ecdysozoa</taxon>
        <taxon>Arthropoda</taxon>
        <taxon>Hexapoda</taxon>
        <taxon>Insecta</taxon>
        <taxon>Pterygota</taxon>
        <taxon>Neoptera</taxon>
        <taxon>Endopterygota</taxon>
        <taxon>Coleoptera</taxon>
        <taxon>Polyphaga</taxon>
        <taxon>Cucujiformia</taxon>
        <taxon>Chrysomeloidea</taxon>
        <taxon>Cerambycidae</taxon>
        <taxon>Lepturinae</taxon>
        <taxon>Rhagiini</taxon>
        <taxon>Rhamnusium</taxon>
    </lineage>
</organism>
<keyword evidence="3" id="KW-1185">Reference proteome</keyword>
<feature type="domain" description="EGF-like" evidence="1">
    <location>
        <begin position="203"/>
        <end position="240"/>
    </location>
</feature>
<feature type="domain" description="EGF-like" evidence="1">
    <location>
        <begin position="80"/>
        <end position="120"/>
    </location>
</feature>
<evidence type="ECO:0000313" key="2">
    <source>
        <dbReference type="EMBL" id="KAJ8936990.1"/>
    </source>
</evidence>
<dbReference type="InterPro" id="IPR000742">
    <property type="entry name" value="EGF"/>
</dbReference>
<evidence type="ECO:0000259" key="1">
    <source>
        <dbReference type="SMART" id="SM00181"/>
    </source>
</evidence>
<sequence>MNPCSLRGACGLNALCKTVQHRPRCSCPECHVGMANTVCNPDPKCLSTQPRPATKLVCRSDSDCSSELVCDLASGDCYNPCKGDVFKCKDNKKCEVHHHRATCVCKNGFVVNEHGEISCAADNTECYQDNQCPSNKACIEGLCQNPCTVSVKSPCPPEKSCDVLNHKPTCICLKNCSPSLSICLRDNGCPSNQACRAFRCEDPCATASCPEGTPCHVEDHRPICKFCPPGFISDAKYGCLKGKN</sequence>
<dbReference type="Proteomes" id="UP001162156">
    <property type="component" value="Unassembled WGS sequence"/>
</dbReference>